<accession>A0A1F6EH61</accession>
<evidence type="ECO:0000313" key="2">
    <source>
        <dbReference type="Proteomes" id="UP000177306"/>
    </source>
</evidence>
<gene>
    <name evidence="1" type="ORF">A3A38_04535</name>
</gene>
<organism evidence="1 2">
    <name type="scientific">Candidatus Kaiserbacteria bacterium RIFCSPLOWO2_01_FULL_53_17</name>
    <dbReference type="NCBI Taxonomy" id="1798511"/>
    <lineage>
        <taxon>Bacteria</taxon>
        <taxon>Candidatus Kaiseribacteriota</taxon>
    </lineage>
</organism>
<sequence>MTTQVVFRIDKKVKDKAMKRAKREGIPFAAVMKIAARAYAQERFHIDGTQEEKFNTKTAREIRAAIRDIEQGKNIISFKSTKEMDDYLLSR</sequence>
<proteinExistence type="predicted"/>
<evidence type="ECO:0000313" key="1">
    <source>
        <dbReference type="EMBL" id="OGG72980.1"/>
    </source>
</evidence>
<reference evidence="1 2" key="1">
    <citation type="journal article" date="2016" name="Nat. Commun.">
        <title>Thousands of microbial genomes shed light on interconnected biogeochemical processes in an aquifer system.</title>
        <authorList>
            <person name="Anantharaman K."/>
            <person name="Brown C.T."/>
            <person name="Hug L.A."/>
            <person name="Sharon I."/>
            <person name="Castelle C.J."/>
            <person name="Probst A.J."/>
            <person name="Thomas B.C."/>
            <person name="Singh A."/>
            <person name="Wilkins M.J."/>
            <person name="Karaoz U."/>
            <person name="Brodie E.L."/>
            <person name="Williams K.H."/>
            <person name="Hubbard S.S."/>
            <person name="Banfield J.F."/>
        </authorList>
    </citation>
    <scope>NUCLEOTIDE SEQUENCE [LARGE SCALE GENOMIC DNA]</scope>
</reference>
<comment type="caution">
    <text evidence="1">The sequence shown here is derived from an EMBL/GenBank/DDBJ whole genome shotgun (WGS) entry which is preliminary data.</text>
</comment>
<dbReference type="EMBL" id="MFLY01000018">
    <property type="protein sequence ID" value="OGG72980.1"/>
    <property type="molecule type" value="Genomic_DNA"/>
</dbReference>
<protein>
    <submittedName>
        <fullName evidence="1">Uncharacterized protein</fullName>
    </submittedName>
</protein>
<dbReference type="Proteomes" id="UP000177306">
    <property type="component" value="Unassembled WGS sequence"/>
</dbReference>
<dbReference type="AlphaFoldDB" id="A0A1F6EH61"/>
<name>A0A1F6EH61_9BACT</name>